<keyword evidence="5" id="KW-0548">Nucleotidyltransferase</keyword>
<feature type="region of interest" description="Disordered" evidence="8">
    <location>
        <begin position="51"/>
        <end position="145"/>
    </location>
</feature>
<keyword evidence="3" id="KW-0240">DNA-directed RNA polymerase</keyword>
<dbReference type="SUPFAM" id="SSF56672">
    <property type="entry name" value="DNA/RNA polymerases"/>
    <property type="match status" value="1"/>
</dbReference>
<accession>A0ABY7F219</accession>
<proteinExistence type="inferred from homology"/>
<evidence type="ECO:0000256" key="3">
    <source>
        <dbReference type="ARBA" id="ARBA00022478"/>
    </source>
</evidence>
<evidence type="ECO:0000256" key="8">
    <source>
        <dbReference type="SAM" id="MobiDB-lite"/>
    </source>
</evidence>
<evidence type="ECO:0000256" key="5">
    <source>
        <dbReference type="ARBA" id="ARBA00022695"/>
    </source>
</evidence>
<feature type="compositionally biased region" description="Basic and acidic residues" evidence="8">
    <location>
        <begin position="81"/>
        <end position="125"/>
    </location>
</feature>
<dbReference type="PANTHER" id="PTHR10102:SF0">
    <property type="entry name" value="DNA-DIRECTED RNA POLYMERASE, MITOCHONDRIAL"/>
    <property type="match status" value="1"/>
</dbReference>
<evidence type="ECO:0000313" key="10">
    <source>
        <dbReference type="EMBL" id="WAR14809.1"/>
    </source>
</evidence>
<dbReference type="Gene3D" id="1.10.287.280">
    <property type="match status" value="1"/>
</dbReference>
<reference evidence="10" key="1">
    <citation type="submission" date="2022-11" db="EMBL/GenBank/DDBJ databases">
        <title>Centuries of genome instability and evolution in soft-shell clam transmissible cancer (bioRxiv).</title>
        <authorList>
            <person name="Hart S.F.M."/>
            <person name="Yonemitsu M.A."/>
            <person name="Giersch R.M."/>
            <person name="Beal B.F."/>
            <person name="Arriagada G."/>
            <person name="Davis B.W."/>
            <person name="Ostrander E.A."/>
            <person name="Goff S.P."/>
            <person name="Metzger M.J."/>
        </authorList>
    </citation>
    <scope>NUCLEOTIDE SEQUENCE</scope>
    <source>
        <strain evidence="10">MELC-2E11</strain>
        <tissue evidence="10">Siphon/mantle</tissue>
    </source>
</reference>
<evidence type="ECO:0000256" key="1">
    <source>
        <dbReference type="ARBA" id="ARBA00009493"/>
    </source>
</evidence>
<evidence type="ECO:0000259" key="9">
    <source>
        <dbReference type="Pfam" id="PF00940"/>
    </source>
</evidence>
<comment type="catalytic activity">
    <reaction evidence="7">
        <text>RNA(n) + a ribonucleoside 5'-triphosphate = RNA(n+1) + diphosphate</text>
        <dbReference type="Rhea" id="RHEA:21248"/>
        <dbReference type="Rhea" id="RHEA-COMP:14527"/>
        <dbReference type="Rhea" id="RHEA-COMP:17342"/>
        <dbReference type="ChEBI" id="CHEBI:33019"/>
        <dbReference type="ChEBI" id="CHEBI:61557"/>
        <dbReference type="ChEBI" id="CHEBI:140395"/>
        <dbReference type="EC" id="2.7.7.6"/>
    </reaction>
</comment>
<evidence type="ECO:0000256" key="4">
    <source>
        <dbReference type="ARBA" id="ARBA00022679"/>
    </source>
</evidence>
<gene>
    <name evidence="10" type="ORF">MAR_004914</name>
</gene>
<keyword evidence="4" id="KW-0808">Transferase</keyword>
<dbReference type="PROSITE" id="PS00900">
    <property type="entry name" value="RNA_POL_PHAGE_1"/>
    <property type="match status" value="1"/>
</dbReference>
<dbReference type="Pfam" id="PF00940">
    <property type="entry name" value="RNA_pol"/>
    <property type="match status" value="1"/>
</dbReference>
<feature type="compositionally biased region" description="Basic and acidic residues" evidence="8">
    <location>
        <begin position="60"/>
        <end position="69"/>
    </location>
</feature>
<dbReference type="InterPro" id="IPR002092">
    <property type="entry name" value="DNA-dir_Rpol_phage-type"/>
</dbReference>
<organism evidence="10 11">
    <name type="scientific">Mya arenaria</name>
    <name type="common">Soft-shell clam</name>
    <dbReference type="NCBI Taxonomy" id="6604"/>
    <lineage>
        <taxon>Eukaryota</taxon>
        <taxon>Metazoa</taxon>
        <taxon>Spiralia</taxon>
        <taxon>Lophotrochozoa</taxon>
        <taxon>Mollusca</taxon>
        <taxon>Bivalvia</taxon>
        <taxon>Autobranchia</taxon>
        <taxon>Heteroconchia</taxon>
        <taxon>Euheterodonta</taxon>
        <taxon>Imparidentia</taxon>
        <taxon>Neoheterodontei</taxon>
        <taxon>Myida</taxon>
        <taxon>Myoidea</taxon>
        <taxon>Myidae</taxon>
        <taxon>Mya</taxon>
    </lineage>
</organism>
<protein>
    <recommendedName>
        <fullName evidence="2">DNA-directed RNA polymerase</fullName>
        <ecNumber evidence="2">2.7.7.6</ecNumber>
    </recommendedName>
</protein>
<keyword evidence="6" id="KW-0804">Transcription</keyword>
<keyword evidence="11" id="KW-1185">Reference proteome</keyword>
<sequence>MSQILRLSSHLFNALLFENVSTCRSCMLLRSGQIRNSSNSKALEEQPYIFTPRAKKRHEQKSCPEDRINTSHFQLYNRQTRKTETFKRNKDKSSIDCDKISHEQKTEKTQPSRNKSDHRLSDHRQNSWKSSETNKSKFQDKFKGAVSKSTELSAEALEKRQKKRLKYLAKKTKLKKALDEYYTRKSPNHKQRDNDETVKYLGVIHKQGKGLSELFLPSKRINRDAKQSFAFDRTSAQTEGDILFDFLSEETPEPYGDLTSMEGLILPVDLEMNSLEGVVTKKAKKKREKTNRLNKKTANSSAISLSVRSEVNNDSLLDYADACSSCGLMLKAVMPDYEPNLPTFHEEYEGPLLDGLNTSLSASEKVDINPFAGVFTSDEVRQRAERQFNIELDGNISMKSIFNTKKKMDVFRENEIKILEKQWQSSIQEMFVKKRQDQVQLLASKNVKTVTLLPFLCVLPTEDYVNIMVKVGVALFNIILDGCHINTNHFSKNTPAKYVKAFRKIQRTRQDQLKTEVMGHPVLSRLMNAESDISLKPWEVPSLCPMLEVVMKIFKSGGDPSIDIPQLPDNLPTPDKLDKSKLEGQDEKTICLRKFTQKPTAFGGVDFVRCLLVFAKGKPLGSSGLDWLKLHLMNLSGLLKRASYKEKLAHVETLMPEILDSAQDPLGGNGWWKTLDDPFQCLSTCMEIANAVNSGDPSQFISYLPIHQDGSCNGLQHYAALGRDNEGARSIARQLGYKEFPEKELRNAARYLMNKTFLCLKKLFFSAKDIQKWFDLCSLTICRKTNKPVEWVTPLYFPVLQCYYKTQRTTVKGRMLEIRESQYLKVDSQRQKNGFAPNFIHSLDATHMALTALYCHRKGITFSAVHDCFWTHASSVDVMNITREQFVALHNQPILDNLSKHFLDTYIHNGDLSGKDREILAAILSKVPHRGTFDLNNVMHSTYFFS</sequence>
<evidence type="ECO:0000313" key="11">
    <source>
        <dbReference type="Proteomes" id="UP001164746"/>
    </source>
</evidence>
<name>A0ABY7F219_MYAAR</name>
<dbReference type="Proteomes" id="UP001164746">
    <property type="component" value="Chromosome 9"/>
</dbReference>
<dbReference type="InterPro" id="IPR043502">
    <property type="entry name" value="DNA/RNA_pol_sf"/>
</dbReference>
<feature type="compositionally biased region" description="Basic and acidic residues" evidence="8">
    <location>
        <begin position="132"/>
        <end position="143"/>
    </location>
</feature>
<evidence type="ECO:0000256" key="2">
    <source>
        <dbReference type="ARBA" id="ARBA00012418"/>
    </source>
</evidence>
<dbReference type="EMBL" id="CP111020">
    <property type="protein sequence ID" value="WAR14809.1"/>
    <property type="molecule type" value="Genomic_DNA"/>
</dbReference>
<dbReference type="PANTHER" id="PTHR10102">
    <property type="entry name" value="DNA-DIRECTED RNA POLYMERASE, MITOCHONDRIAL"/>
    <property type="match status" value="1"/>
</dbReference>
<evidence type="ECO:0000256" key="7">
    <source>
        <dbReference type="ARBA" id="ARBA00048552"/>
    </source>
</evidence>
<evidence type="ECO:0000256" key="6">
    <source>
        <dbReference type="ARBA" id="ARBA00023163"/>
    </source>
</evidence>
<dbReference type="InterPro" id="IPR046950">
    <property type="entry name" value="DNA-dir_Rpol_C_phage-type"/>
</dbReference>
<dbReference type="Gene3D" id="3.30.70.370">
    <property type="match status" value="1"/>
</dbReference>
<feature type="domain" description="DNA-directed RNA polymerase C-terminal" evidence="9">
    <location>
        <begin position="731"/>
        <end position="908"/>
    </location>
</feature>
<comment type="similarity">
    <text evidence="1">Belongs to the phage and mitochondrial RNA polymerase family.</text>
</comment>
<dbReference type="EC" id="2.7.7.6" evidence="2"/>